<dbReference type="RefSeq" id="WP_005562167.1">
    <property type="nucleotide sequence ID" value="NZ_CAJUXZ010000001.1"/>
</dbReference>
<dbReference type="EMBL" id="CP130953">
    <property type="protein sequence ID" value="WLF44668.1"/>
    <property type="molecule type" value="Genomic_DNA"/>
</dbReference>
<dbReference type="Proteomes" id="UP001231166">
    <property type="component" value="Chromosome"/>
</dbReference>
<keyword evidence="4" id="KW-0407">Ion channel</keyword>
<feature type="transmembrane region" description="Helical" evidence="1">
    <location>
        <begin position="146"/>
        <end position="167"/>
    </location>
</feature>
<evidence type="ECO:0000313" key="3">
    <source>
        <dbReference type="EMBL" id="MCZ4586205.1"/>
    </source>
</evidence>
<keyword evidence="4" id="KW-0813">Transport</keyword>
<feature type="transmembrane region" description="Helical" evidence="1">
    <location>
        <begin position="121"/>
        <end position="139"/>
    </location>
</feature>
<evidence type="ECO:0000259" key="2">
    <source>
        <dbReference type="Pfam" id="PF07885"/>
    </source>
</evidence>
<dbReference type="AlphaFoldDB" id="A0AAX3Y5W6"/>
<gene>
    <name evidence="3" type="ORF">O4328_21355</name>
    <name evidence="4" type="ORF">Q5707_22300</name>
</gene>
<dbReference type="GO" id="GO:0034220">
    <property type="term" value="P:monoatomic ion transmembrane transport"/>
    <property type="evidence" value="ECO:0007669"/>
    <property type="project" value="UniProtKB-KW"/>
</dbReference>
<keyword evidence="1" id="KW-1133">Transmembrane helix</keyword>
<keyword evidence="1" id="KW-0812">Transmembrane</keyword>
<keyword evidence="1" id="KW-0472">Membrane</keyword>
<evidence type="ECO:0000313" key="6">
    <source>
        <dbReference type="Proteomes" id="UP001231166"/>
    </source>
</evidence>
<dbReference type="EMBL" id="JAPWIS010000011">
    <property type="protein sequence ID" value="MCZ4586205.1"/>
    <property type="molecule type" value="Genomic_DNA"/>
</dbReference>
<organism evidence="4 6">
    <name type="scientific">Rhodococcus opacus</name>
    <name type="common">Nocardia opaca</name>
    <dbReference type="NCBI Taxonomy" id="37919"/>
    <lineage>
        <taxon>Bacteria</taxon>
        <taxon>Bacillati</taxon>
        <taxon>Actinomycetota</taxon>
        <taxon>Actinomycetes</taxon>
        <taxon>Mycobacteriales</taxon>
        <taxon>Nocardiaceae</taxon>
        <taxon>Rhodococcus</taxon>
    </lineage>
</organism>
<dbReference type="Proteomes" id="UP001066327">
    <property type="component" value="Unassembled WGS sequence"/>
</dbReference>
<evidence type="ECO:0000313" key="5">
    <source>
        <dbReference type="Proteomes" id="UP001066327"/>
    </source>
</evidence>
<dbReference type="InterPro" id="IPR013099">
    <property type="entry name" value="K_chnl_dom"/>
</dbReference>
<dbReference type="Gene3D" id="1.10.287.70">
    <property type="match status" value="1"/>
</dbReference>
<feature type="transmembrane region" description="Helical" evidence="1">
    <location>
        <begin position="52"/>
        <end position="70"/>
    </location>
</feature>
<reference evidence="3" key="1">
    <citation type="submission" date="2022-12" db="EMBL/GenBank/DDBJ databases">
        <authorList>
            <person name="Krivoruchko A.V."/>
            <person name="Elkin A."/>
        </authorList>
    </citation>
    <scope>NUCLEOTIDE SEQUENCE</scope>
    <source>
        <strain evidence="3">IEGM 249</strain>
    </source>
</reference>
<protein>
    <submittedName>
        <fullName evidence="4">Potassium channel family protein</fullName>
    </submittedName>
</protein>
<dbReference type="SUPFAM" id="SSF81324">
    <property type="entry name" value="Voltage-gated potassium channels"/>
    <property type="match status" value="1"/>
</dbReference>
<keyword evidence="5" id="KW-1185">Reference proteome</keyword>
<feature type="transmembrane region" description="Helical" evidence="1">
    <location>
        <begin position="20"/>
        <end position="40"/>
    </location>
</feature>
<proteinExistence type="predicted"/>
<feature type="transmembrane region" description="Helical" evidence="1">
    <location>
        <begin position="82"/>
        <end position="101"/>
    </location>
</feature>
<evidence type="ECO:0000313" key="4">
    <source>
        <dbReference type="EMBL" id="WLF44668.1"/>
    </source>
</evidence>
<keyword evidence="4" id="KW-0406">Ion transport</keyword>
<name>A0AAX3Y5W6_RHOOP</name>
<dbReference type="Pfam" id="PF07885">
    <property type="entry name" value="Ion_trans_2"/>
    <property type="match status" value="1"/>
</dbReference>
<accession>A0AAX3Y5W6</accession>
<evidence type="ECO:0000256" key="1">
    <source>
        <dbReference type="SAM" id="Phobius"/>
    </source>
</evidence>
<feature type="domain" description="Potassium channel" evidence="2">
    <location>
        <begin position="89"/>
        <end position="169"/>
    </location>
</feature>
<reference evidence="4" key="2">
    <citation type="submission" date="2023-07" db="EMBL/GenBank/DDBJ databases">
        <title>Genomic analysis of Rhodococcus opacus VOC-14 with glycol ethers degradation activity.</title>
        <authorList>
            <person name="Narkevich D.A."/>
            <person name="Hlushen A.M."/>
            <person name="Akhremchuk A.E."/>
            <person name="Sikolenko M.A."/>
            <person name="Valentovich L.N."/>
        </authorList>
    </citation>
    <scope>NUCLEOTIDE SEQUENCE</scope>
    <source>
        <strain evidence="4">VOC-14</strain>
    </source>
</reference>
<sequence length="183" mass="19914">MGTARRLADLDHRRRRWAVLRAVLAVAATWALLGAVYYLVPARNYLEEGAGARVVVGGALFAGVLVWQIRRILRAPLPQLRAIEALGAIIALFLLLFATTYLALSHTSPASFNQHLDHTRALYFTISIFSTVGFGDIVPRTDTARILVSAQMLLDLILLGAVVKLLVTAARTGLGRAHPGPPW</sequence>